<protein>
    <recommendedName>
        <fullName evidence="4">Acyl-CoA carboxylase epsilon subunit</fullName>
    </recommendedName>
</protein>
<sequence>MTTDAPVPAGRSAPLLRVVRGDPTPEEAAALVAVLTARARAARAADGGPAAPPRSRWREGSRLLGRPPAPGPGAWRAAYRPR</sequence>
<organism evidence="2 3">
    <name type="scientific">Streptomonospora halophila</name>
    <dbReference type="NCBI Taxonomy" id="427369"/>
    <lineage>
        <taxon>Bacteria</taxon>
        <taxon>Bacillati</taxon>
        <taxon>Actinomycetota</taxon>
        <taxon>Actinomycetes</taxon>
        <taxon>Streptosporangiales</taxon>
        <taxon>Nocardiopsidaceae</taxon>
        <taxon>Streptomonospora</taxon>
    </lineage>
</organism>
<feature type="compositionally biased region" description="Low complexity" evidence="1">
    <location>
        <begin position="62"/>
        <end position="82"/>
    </location>
</feature>
<evidence type="ECO:0008006" key="4">
    <source>
        <dbReference type="Google" id="ProtNLM"/>
    </source>
</evidence>
<feature type="region of interest" description="Disordered" evidence="1">
    <location>
        <begin position="42"/>
        <end position="82"/>
    </location>
</feature>
<comment type="caution">
    <text evidence="2">The sequence shown here is derived from an EMBL/GenBank/DDBJ whole genome shotgun (WGS) entry which is preliminary data.</text>
</comment>
<dbReference type="EMBL" id="BAABIK010000046">
    <property type="protein sequence ID" value="GAA4957371.1"/>
    <property type="molecule type" value="Genomic_DNA"/>
</dbReference>
<evidence type="ECO:0000313" key="2">
    <source>
        <dbReference type="EMBL" id="GAA4957371.1"/>
    </source>
</evidence>
<evidence type="ECO:0000256" key="1">
    <source>
        <dbReference type="SAM" id="MobiDB-lite"/>
    </source>
</evidence>
<reference evidence="3" key="1">
    <citation type="journal article" date="2019" name="Int. J. Syst. Evol. Microbiol.">
        <title>The Global Catalogue of Microorganisms (GCM) 10K type strain sequencing project: providing services to taxonomists for standard genome sequencing and annotation.</title>
        <authorList>
            <consortium name="The Broad Institute Genomics Platform"/>
            <consortium name="The Broad Institute Genome Sequencing Center for Infectious Disease"/>
            <person name="Wu L."/>
            <person name="Ma J."/>
        </authorList>
    </citation>
    <scope>NUCLEOTIDE SEQUENCE [LARGE SCALE GENOMIC DNA]</scope>
    <source>
        <strain evidence="3">JCM 18123</strain>
    </source>
</reference>
<name>A0ABP9H2B4_9ACTN</name>
<keyword evidence="3" id="KW-1185">Reference proteome</keyword>
<dbReference type="InterPro" id="IPR032716">
    <property type="entry name" value="ACC_epsilon"/>
</dbReference>
<dbReference type="Pfam" id="PF13822">
    <property type="entry name" value="ACC_epsilon"/>
    <property type="match status" value="1"/>
</dbReference>
<dbReference type="RefSeq" id="WP_345559274.1">
    <property type="nucleotide sequence ID" value="NZ_BAABIK010000046.1"/>
</dbReference>
<accession>A0ABP9H2B4</accession>
<gene>
    <name evidence="2" type="ORF">GCM10023224_49110</name>
</gene>
<dbReference type="Proteomes" id="UP001499993">
    <property type="component" value="Unassembled WGS sequence"/>
</dbReference>
<proteinExistence type="predicted"/>
<evidence type="ECO:0000313" key="3">
    <source>
        <dbReference type="Proteomes" id="UP001499993"/>
    </source>
</evidence>